<name>A0A7S6WQW6_9SPIR</name>
<dbReference type="Pfam" id="PF01656">
    <property type="entry name" value="CbiA"/>
    <property type="match status" value="1"/>
</dbReference>
<dbReference type="InterPro" id="IPR027417">
    <property type="entry name" value="P-loop_NTPase"/>
</dbReference>
<feature type="domain" description="CobQ/CobB/MinD/ParA nucleotide binding" evidence="3">
    <location>
        <begin position="6"/>
        <end position="259"/>
    </location>
</feature>
<proteinExistence type="predicted"/>
<keyword evidence="1" id="KW-0547">Nucleotide-binding</keyword>
<dbReference type="AlphaFoldDB" id="A0A7S6WQW6"/>
<accession>A0A7S6WQW6</accession>
<protein>
    <submittedName>
        <fullName evidence="4">P-loop NTPase</fullName>
    </submittedName>
</protein>
<dbReference type="EMBL" id="CP061839">
    <property type="protein sequence ID" value="QOW61660.1"/>
    <property type="molecule type" value="Genomic_DNA"/>
</dbReference>
<evidence type="ECO:0000256" key="2">
    <source>
        <dbReference type="ARBA" id="ARBA00022840"/>
    </source>
</evidence>
<dbReference type="PANTHER" id="PTHR43384:SF4">
    <property type="entry name" value="CELLULOSE BIOSYNTHESIS PROTEIN BCSQ-RELATED"/>
    <property type="match status" value="1"/>
</dbReference>
<dbReference type="Proteomes" id="UP000593915">
    <property type="component" value="Chromosome"/>
</dbReference>
<reference evidence="4 5" key="1">
    <citation type="submission" date="2020-09" db="EMBL/GenBank/DDBJ databases">
        <title>Characterization of Treponema spp. from bovine digital dermatitis in Korea.</title>
        <authorList>
            <person name="Espiritu H.M."/>
            <person name="Cho Y.I."/>
            <person name="Mamuad L."/>
        </authorList>
    </citation>
    <scope>NUCLEOTIDE SEQUENCE [LARGE SCALE GENOMIC DNA]</scope>
    <source>
        <strain evidence="4 5">KS1</strain>
    </source>
</reference>
<keyword evidence="2" id="KW-0067">ATP-binding</keyword>
<dbReference type="RefSeq" id="WP_020963942.1">
    <property type="nucleotide sequence ID" value="NZ_CP045670.1"/>
</dbReference>
<evidence type="ECO:0000313" key="5">
    <source>
        <dbReference type="Proteomes" id="UP000593915"/>
    </source>
</evidence>
<dbReference type="Gene3D" id="3.40.50.300">
    <property type="entry name" value="P-loop containing nucleotide triphosphate hydrolases"/>
    <property type="match status" value="1"/>
</dbReference>
<dbReference type="GO" id="GO:0005524">
    <property type="term" value="F:ATP binding"/>
    <property type="evidence" value="ECO:0007669"/>
    <property type="project" value="UniProtKB-KW"/>
</dbReference>
<evidence type="ECO:0000256" key="1">
    <source>
        <dbReference type="ARBA" id="ARBA00022741"/>
    </source>
</evidence>
<evidence type="ECO:0000259" key="3">
    <source>
        <dbReference type="Pfam" id="PF01656"/>
    </source>
</evidence>
<dbReference type="InterPro" id="IPR002586">
    <property type="entry name" value="CobQ/CobB/MinD/ParA_Nub-bd_dom"/>
</dbReference>
<dbReference type="GO" id="GO:0009898">
    <property type="term" value="C:cytoplasmic side of plasma membrane"/>
    <property type="evidence" value="ECO:0007669"/>
    <property type="project" value="TreeGrafter"/>
</dbReference>
<dbReference type="GeneID" id="301088877"/>
<evidence type="ECO:0000313" key="4">
    <source>
        <dbReference type="EMBL" id="QOW61660.1"/>
    </source>
</evidence>
<gene>
    <name evidence="4" type="ORF">IFE08_04600</name>
</gene>
<dbReference type="GO" id="GO:0051782">
    <property type="term" value="P:negative regulation of cell division"/>
    <property type="evidence" value="ECO:0007669"/>
    <property type="project" value="TreeGrafter"/>
</dbReference>
<dbReference type="GO" id="GO:0005829">
    <property type="term" value="C:cytosol"/>
    <property type="evidence" value="ECO:0007669"/>
    <property type="project" value="TreeGrafter"/>
</dbReference>
<dbReference type="SUPFAM" id="SSF52540">
    <property type="entry name" value="P-loop containing nucleoside triphosphate hydrolases"/>
    <property type="match status" value="1"/>
</dbReference>
<organism evidence="4 5">
    <name type="scientific">Treponema pedis</name>
    <dbReference type="NCBI Taxonomy" id="409322"/>
    <lineage>
        <taxon>Bacteria</taxon>
        <taxon>Pseudomonadati</taxon>
        <taxon>Spirochaetota</taxon>
        <taxon>Spirochaetia</taxon>
        <taxon>Spirochaetales</taxon>
        <taxon>Treponemataceae</taxon>
        <taxon>Treponema</taxon>
    </lineage>
</organism>
<dbReference type="PANTHER" id="PTHR43384">
    <property type="entry name" value="SEPTUM SITE-DETERMINING PROTEIN MIND HOMOLOG, CHLOROPLASTIC-RELATED"/>
    <property type="match status" value="1"/>
</dbReference>
<dbReference type="InterPro" id="IPR050625">
    <property type="entry name" value="ParA/MinD_ATPase"/>
</dbReference>
<dbReference type="GO" id="GO:0016887">
    <property type="term" value="F:ATP hydrolysis activity"/>
    <property type="evidence" value="ECO:0007669"/>
    <property type="project" value="TreeGrafter"/>
</dbReference>
<sequence>MQIIPIASGKGGVGKSLFAANLAIALGQAEKKVVLADLDLGASNLHLVLGVQGKKDGIGTFLTKSSEFKDIIIDTEYENLRFIPGDSEIPGFAALKIYQRNALVKELLKLETDYLILDLGAGTHLGILDFFLMSPNGIIITSPSVTATLDAYVFLKNSVFRMMCASFPVKSKGGLFLENLKTDAKSMQRLYIPSLTEEVNKIDPKNTEKFLKKFTRFKPRIVMNMIDDPKDAEKALKIRRSAKQYLNIDIEHLGIIYNDSIQDTALSSRLPVLVYKPQAMISQAIYRIAEKILQAEGDNYTEEEFEEFANYSFLSAEAEAETDFKSKMSYLDELIGGEVLSAGEMSEIIKSQQFEITALKNENLLLKSKILKAAKAGFIV</sequence>